<evidence type="ECO:0000313" key="2">
    <source>
        <dbReference type="EMBL" id="EGZ09317.1"/>
    </source>
</evidence>
<dbReference type="PANTHER" id="PTHR44329:SF214">
    <property type="entry name" value="PROTEIN KINASE DOMAIN-CONTAINING PROTEIN"/>
    <property type="match status" value="1"/>
</dbReference>
<dbReference type="RefSeq" id="XP_009535950.1">
    <property type="nucleotide sequence ID" value="XM_009537655.1"/>
</dbReference>
<organism evidence="2 3">
    <name type="scientific">Phytophthora sojae (strain P6497)</name>
    <name type="common">Soybean stem and root rot agent</name>
    <name type="synonym">Phytophthora megasperma f. sp. glycines</name>
    <dbReference type="NCBI Taxonomy" id="1094619"/>
    <lineage>
        <taxon>Eukaryota</taxon>
        <taxon>Sar</taxon>
        <taxon>Stramenopiles</taxon>
        <taxon>Oomycota</taxon>
        <taxon>Peronosporomycetes</taxon>
        <taxon>Peronosporales</taxon>
        <taxon>Peronosporaceae</taxon>
        <taxon>Phytophthora</taxon>
    </lineage>
</organism>
<dbReference type="InterPro" id="IPR001245">
    <property type="entry name" value="Ser-Thr/Tyr_kinase_cat_dom"/>
</dbReference>
<accession>G5A5D3</accession>
<feature type="domain" description="Protein kinase" evidence="1">
    <location>
        <begin position="1"/>
        <end position="249"/>
    </location>
</feature>
<sequence>MEDTSFNRGSFGQIYHGTYMNAPVVVKCVDISSETTQRDFMREVSVWQKANRHPNIVPLYGACDVGEPCFMVCKHIAGGSLSVYLRRQKGDRQSKAWRVLLDVTHGLQFLHSRGIIHGDLKGSNVLVDGDTAMLTDFGMSCVGTGSKPQFDNLGAIRWRAPEFVAKGKSSFEADVYSLGMVVVVAVVGILPWGMAPEASVQWHLEHGKFMKKPEVMSDEMWGLVCAVCNFDPSKRLKLEDVEKQIKKFAGEEEDAFRLRGSAPLPTSKSSPVAAPTA</sequence>
<dbReference type="AlphaFoldDB" id="G5A5D3"/>
<evidence type="ECO:0000313" key="3">
    <source>
        <dbReference type="Proteomes" id="UP000002640"/>
    </source>
</evidence>
<dbReference type="SMR" id="G5A5D3"/>
<protein>
    <recommendedName>
        <fullName evidence="1">Protein kinase domain-containing protein</fullName>
    </recommendedName>
</protein>
<name>G5A5D3_PHYSP</name>
<dbReference type="InterPro" id="IPR051681">
    <property type="entry name" value="Ser/Thr_Kinases-Pseudokinases"/>
</dbReference>
<gene>
    <name evidence="2" type="ORF">PHYSODRAFT_525874</name>
</gene>
<dbReference type="SUPFAM" id="SSF56112">
    <property type="entry name" value="Protein kinase-like (PK-like)"/>
    <property type="match status" value="1"/>
</dbReference>
<dbReference type="InParanoid" id="G5A5D3"/>
<reference evidence="2 3" key="1">
    <citation type="journal article" date="2006" name="Science">
        <title>Phytophthora genome sequences uncover evolutionary origins and mechanisms of pathogenesis.</title>
        <authorList>
            <person name="Tyler B.M."/>
            <person name="Tripathy S."/>
            <person name="Zhang X."/>
            <person name="Dehal P."/>
            <person name="Jiang R.H."/>
            <person name="Aerts A."/>
            <person name="Arredondo F.D."/>
            <person name="Baxter L."/>
            <person name="Bensasson D."/>
            <person name="Beynon J.L."/>
            <person name="Chapman J."/>
            <person name="Damasceno C.M."/>
            <person name="Dorrance A.E."/>
            <person name="Dou D."/>
            <person name="Dickerman A.W."/>
            <person name="Dubchak I.L."/>
            <person name="Garbelotto M."/>
            <person name="Gijzen M."/>
            <person name="Gordon S.G."/>
            <person name="Govers F."/>
            <person name="Grunwald N.J."/>
            <person name="Huang W."/>
            <person name="Ivors K.L."/>
            <person name="Jones R.W."/>
            <person name="Kamoun S."/>
            <person name="Krampis K."/>
            <person name="Lamour K.H."/>
            <person name="Lee M.K."/>
            <person name="McDonald W.H."/>
            <person name="Medina M."/>
            <person name="Meijer H.J."/>
            <person name="Nordberg E.K."/>
            <person name="Maclean D.J."/>
            <person name="Ospina-Giraldo M.D."/>
            <person name="Morris P.F."/>
            <person name="Phuntumart V."/>
            <person name="Putnam N.H."/>
            <person name="Rash S."/>
            <person name="Rose J.K."/>
            <person name="Sakihama Y."/>
            <person name="Salamov A.A."/>
            <person name="Savidor A."/>
            <person name="Scheuring C.F."/>
            <person name="Smith B.M."/>
            <person name="Sobral B.W."/>
            <person name="Terry A."/>
            <person name="Torto-Alalibo T.A."/>
            <person name="Win J."/>
            <person name="Xu Z."/>
            <person name="Zhang H."/>
            <person name="Grigoriev I.V."/>
            <person name="Rokhsar D.S."/>
            <person name="Boore J.L."/>
        </authorList>
    </citation>
    <scope>NUCLEOTIDE SEQUENCE [LARGE SCALE GENOMIC DNA]</scope>
    <source>
        <strain evidence="2 3">P6497</strain>
    </source>
</reference>
<dbReference type="KEGG" id="psoj:PHYSODRAFT_525874"/>
<dbReference type="GeneID" id="20660932"/>
<proteinExistence type="predicted"/>
<dbReference type="GO" id="GO:0005524">
    <property type="term" value="F:ATP binding"/>
    <property type="evidence" value="ECO:0007669"/>
    <property type="project" value="InterPro"/>
</dbReference>
<dbReference type="Gene3D" id="1.10.510.10">
    <property type="entry name" value="Transferase(Phosphotransferase) domain 1"/>
    <property type="match status" value="1"/>
</dbReference>
<dbReference type="Proteomes" id="UP000002640">
    <property type="component" value="Unassembled WGS sequence"/>
</dbReference>
<dbReference type="PROSITE" id="PS00108">
    <property type="entry name" value="PROTEIN_KINASE_ST"/>
    <property type="match status" value="1"/>
</dbReference>
<dbReference type="PIRSF" id="PIRSF000654">
    <property type="entry name" value="Integrin-linked_kinase"/>
    <property type="match status" value="1"/>
</dbReference>
<dbReference type="OMA" id="PCFMVCK"/>
<dbReference type="PANTHER" id="PTHR44329">
    <property type="entry name" value="SERINE/THREONINE-PROTEIN KINASE TNNI3K-RELATED"/>
    <property type="match status" value="1"/>
</dbReference>
<dbReference type="InterPro" id="IPR011009">
    <property type="entry name" value="Kinase-like_dom_sf"/>
</dbReference>
<dbReference type="PROSITE" id="PS50011">
    <property type="entry name" value="PROTEIN_KINASE_DOM"/>
    <property type="match status" value="1"/>
</dbReference>
<dbReference type="InterPro" id="IPR000719">
    <property type="entry name" value="Prot_kinase_dom"/>
</dbReference>
<evidence type="ECO:0000259" key="1">
    <source>
        <dbReference type="PROSITE" id="PS50011"/>
    </source>
</evidence>
<dbReference type="EMBL" id="JH159160">
    <property type="protein sequence ID" value="EGZ09317.1"/>
    <property type="molecule type" value="Genomic_DNA"/>
</dbReference>
<dbReference type="GO" id="GO:0004674">
    <property type="term" value="F:protein serine/threonine kinase activity"/>
    <property type="evidence" value="ECO:0007669"/>
    <property type="project" value="TreeGrafter"/>
</dbReference>
<dbReference type="STRING" id="1094619.G5A5D3"/>
<keyword evidence="3" id="KW-1185">Reference proteome</keyword>
<dbReference type="InterPro" id="IPR008271">
    <property type="entry name" value="Ser/Thr_kinase_AS"/>
</dbReference>
<dbReference type="SMART" id="SM00220">
    <property type="entry name" value="S_TKc"/>
    <property type="match status" value="1"/>
</dbReference>
<dbReference type="Pfam" id="PF07714">
    <property type="entry name" value="PK_Tyr_Ser-Thr"/>
    <property type="match status" value="1"/>
</dbReference>